<dbReference type="Proteomes" id="UP000655588">
    <property type="component" value="Unassembled WGS sequence"/>
</dbReference>
<dbReference type="InterPro" id="IPR059162">
    <property type="entry name" value="RIIAD1"/>
</dbReference>
<dbReference type="AlphaFoldDB" id="A0A833RW76"/>
<gene>
    <name evidence="1" type="ORF">E2986_12636</name>
</gene>
<reference evidence="1" key="1">
    <citation type="submission" date="2019-11" db="EMBL/GenBank/DDBJ databases">
        <title>The nuclear and mitochondrial genomes of Frieseomelitta varia - a highly eusocial stingless bee (Meliponini) with a permanently sterile worker caste.</title>
        <authorList>
            <person name="Freitas F.C.P."/>
            <person name="Lourenco A.P."/>
            <person name="Nunes F.M.F."/>
            <person name="Paschoal A.R."/>
            <person name="Abreu F.C.P."/>
            <person name="Barbin F.O."/>
            <person name="Bataglia L."/>
            <person name="Cardoso-Junior C.A.M."/>
            <person name="Cervoni M.S."/>
            <person name="Silva S.R."/>
            <person name="Dalarmi F."/>
            <person name="Del Lama M.A."/>
            <person name="Depintor T.S."/>
            <person name="Ferreira K.M."/>
            <person name="Goria P.S."/>
            <person name="Jaskot M.C."/>
            <person name="Lago D.C."/>
            <person name="Luna-Lucena D."/>
            <person name="Moda L.M."/>
            <person name="Nascimento L."/>
            <person name="Pedrino M."/>
            <person name="Rabico F.O."/>
            <person name="Sanches F.C."/>
            <person name="Santos D.E."/>
            <person name="Santos C.G."/>
            <person name="Vieira J."/>
            <person name="Lopes T.F."/>
            <person name="Barchuk A.R."/>
            <person name="Hartfelder K."/>
            <person name="Simoes Z.L.P."/>
            <person name="Bitondi M.M.G."/>
            <person name="Pinheiro D.G."/>
        </authorList>
    </citation>
    <scope>NUCLEOTIDE SEQUENCE</scope>
    <source>
        <strain evidence="1">USP_RPSP 00005682</strain>
        <tissue evidence="1">Whole individual</tissue>
    </source>
</reference>
<comment type="caution">
    <text evidence="1">The sequence shown here is derived from an EMBL/GenBank/DDBJ whole genome shotgun (WGS) entry which is preliminary data.</text>
</comment>
<evidence type="ECO:0000313" key="2">
    <source>
        <dbReference type="Proteomes" id="UP000655588"/>
    </source>
</evidence>
<evidence type="ECO:0000313" key="1">
    <source>
        <dbReference type="EMBL" id="KAF3423782.1"/>
    </source>
</evidence>
<accession>A0A833RW76</accession>
<name>A0A833RW76_9HYME</name>
<sequence>MNRTTDPSSKDNQMCSPDKISDYSVPIIGKYVSMDQLLGNIRAFHPKDPARGMLNYDIGALSKHQKSNLNARKTVERGKNEIYLKTHPEIKGLISILLRYVLCSQVSMNIHESIGEFFNRPRYQVVADLLQYFLRTELEEFGDECQALRFK</sequence>
<protein>
    <submittedName>
        <fullName evidence="1">Uncharacterized protein</fullName>
    </submittedName>
</protein>
<dbReference type="EMBL" id="WNWW01000537">
    <property type="protein sequence ID" value="KAF3423782.1"/>
    <property type="molecule type" value="Genomic_DNA"/>
</dbReference>
<dbReference type="CDD" id="cd22971">
    <property type="entry name" value="DD_RIIAD1"/>
    <property type="match status" value="1"/>
</dbReference>
<keyword evidence="2" id="KW-1185">Reference proteome</keyword>
<proteinExistence type="predicted"/>
<organism evidence="1 2">
    <name type="scientific">Frieseomelitta varia</name>
    <dbReference type="NCBI Taxonomy" id="561572"/>
    <lineage>
        <taxon>Eukaryota</taxon>
        <taxon>Metazoa</taxon>
        <taxon>Ecdysozoa</taxon>
        <taxon>Arthropoda</taxon>
        <taxon>Hexapoda</taxon>
        <taxon>Insecta</taxon>
        <taxon>Pterygota</taxon>
        <taxon>Neoptera</taxon>
        <taxon>Endopterygota</taxon>
        <taxon>Hymenoptera</taxon>
        <taxon>Apocrita</taxon>
        <taxon>Aculeata</taxon>
        <taxon>Apoidea</taxon>
        <taxon>Anthophila</taxon>
        <taxon>Apidae</taxon>
        <taxon>Frieseomelitta</taxon>
    </lineage>
</organism>